<comment type="similarity">
    <text evidence="5">Belongs to the TRAFAC class myosin-kinesin ATPase superfamily. Myosin family.</text>
</comment>
<dbReference type="SMART" id="SM00242">
    <property type="entry name" value="MYSc"/>
    <property type="match status" value="1"/>
</dbReference>
<dbReference type="PANTHER" id="PTHR46049">
    <property type="entry name" value="AGAP003327-PA"/>
    <property type="match status" value="1"/>
</dbReference>
<organism evidence="7 8">
    <name type="scientific">Gnathostoma spinigerum</name>
    <dbReference type="NCBI Taxonomy" id="75299"/>
    <lineage>
        <taxon>Eukaryota</taxon>
        <taxon>Metazoa</taxon>
        <taxon>Ecdysozoa</taxon>
        <taxon>Nematoda</taxon>
        <taxon>Chromadorea</taxon>
        <taxon>Rhabditida</taxon>
        <taxon>Spirurina</taxon>
        <taxon>Gnathostomatomorpha</taxon>
        <taxon>Gnathostomatoidea</taxon>
        <taxon>Gnathostomatidae</taxon>
        <taxon>Gnathostoma</taxon>
    </lineage>
</organism>
<dbReference type="Gene3D" id="6.20.240.20">
    <property type="match status" value="1"/>
</dbReference>
<dbReference type="GO" id="GO:0016459">
    <property type="term" value="C:myosin complex"/>
    <property type="evidence" value="ECO:0007669"/>
    <property type="project" value="UniProtKB-KW"/>
</dbReference>
<dbReference type="EMBL" id="JBGFUD010004221">
    <property type="protein sequence ID" value="MFH4979460.1"/>
    <property type="molecule type" value="Genomic_DNA"/>
</dbReference>
<dbReference type="InterPro" id="IPR000048">
    <property type="entry name" value="IQ_motif_EF-hand-BS"/>
</dbReference>
<dbReference type="CDD" id="cd23767">
    <property type="entry name" value="IQCD"/>
    <property type="match status" value="1"/>
</dbReference>
<comment type="caution">
    <text evidence="7">The sequence shown here is derived from an EMBL/GenBank/DDBJ whole genome shotgun (WGS) entry which is preliminary data.</text>
</comment>
<comment type="caution">
    <text evidence="5">Lacks conserved residue(s) required for the propagation of feature annotation.</text>
</comment>
<dbReference type="InterPro" id="IPR038185">
    <property type="entry name" value="MyTH4_dom_sf"/>
</dbReference>
<keyword evidence="3 5" id="KW-0518">Myosin</keyword>
<dbReference type="Gene3D" id="1.20.120.720">
    <property type="entry name" value="Myosin VI head, motor domain, U50 subdomain"/>
    <property type="match status" value="1"/>
</dbReference>
<keyword evidence="1" id="KW-0547">Nucleotide-binding</keyword>
<evidence type="ECO:0000256" key="3">
    <source>
        <dbReference type="ARBA" id="ARBA00023123"/>
    </source>
</evidence>
<dbReference type="InterPro" id="IPR027417">
    <property type="entry name" value="P-loop_NTPase"/>
</dbReference>
<dbReference type="GO" id="GO:0003779">
    <property type="term" value="F:actin binding"/>
    <property type="evidence" value="ECO:0007669"/>
    <property type="project" value="UniProtKB-KW"/>
</dbReference>
<protein>
    <recommendedName>
        <fullName evidence="6">Myosin motor domain-containing protein</fullName>
    </recommendedName>
</protein>
<dbReference type="Pfam" id="PF00612">
    <property type="entry name" value="IQ"/>
    <property type="match status" value="2"/>
</dbReference>
<dbReference type="InterPro" id="IPR001609">
    <property type="entry name" value="Myosin_head_motor_dom-like"/>
</dbReference>
<name>A0ABD6EHK0_9BILA</name>
<keyword evidence="4" id="KW-0505">Motor protein</keyword>
<evidence type="ECO:0000256" key="5">
    <source>
        <dbReference type="PROSITE-ProRule" id="PRU00782"/>
    </source>
</evidence>
<dbReference type="SUPFAM" id="SSF52540">
    <property type="entry name" value="P-loop containing nucleoside triphosphate hydrolases"/>
    <property type="match status" value="1"/>
</dbReference>
<dbReference type="PROSITE" id="PS51456">
    <property type="entry name" value="MYOSIN_MOTOR"/>
    <property type="match status" value="1"/>
</dbReference>
<dbReference type="Gene3D" id="1.25.40.530">
    <property type="entry name" value="MyTH4 domain"/>
    <property type="match status" value="1"/>
</dbReference>
<evidence type="ECO:0000256" key="2">
    <source>
        <dbReference type="ARBA" id="ARBA00022840"/>
    </source>
</evidence>
<evidence type="ECO:0000256" key="1">
    <source>
        <dbReference type="ARBA" id="ARBA00022741"/>
    </source>
</evidence>
<dbReference type="Gene3D" id="1.20.58.530">
    <property type="match status" value="1"/>
</dbReference>
<dbReference type="Proteomes" id="UP001608902">
    <property type="component" value="Unassembled WGS sequence"/>
</dbReference>
<dbReference type="InterPro" id="IPR051724">
    <property type="entry name" value="Actin_motor_Myosin"/>
</dbReference>
<dbReference type="PROSITE" id="PS50096">
    <property type="entry name" value="IQ"/>
    <property type="match status" value="3"/>
</dbReference>
<evidence type="ECO:0000256" key="4">
    <source>
        <dbReference type="ARBA" id="ARBA00023175"/>
    </source>
</evidence>
<dbReference type="SMART" id="SM00015">
    <property type="entry name" value="IQ"/>
    <property type="match status" value="3"/>
</dbReference>
<dbReference type="Gene3D" id="1.20.5.190">
    <property type="match status" value="1"/>
</dbReference>
<keyword evidence="2" id="KW-0067">ATP-binding</keyword>
<proteinExistence type="inferred from homology"/>
<sequence>MRVLLFREAEIWSIFKVIASLIHIGNISFEATIVDDVEITVINSMDEVAIFAKLLQLDEQQLIRALTYRTVMVNTESVTTRRSPEQCLDVRDLLAKTIYAKLFEYVVDKINDSLYKPRKEGYTRQSIGLLDVFGFESFATNSFEQFCINFANEKLEQFFVDHLFKREQSIYETEGIEWKPIEYNENRQLLEILAYGPMNIISVIDEESISSKGTDQSVLQRLHGYHSRASKFYLKPKSDLRKSFSVVHTFGTVSYDTKGILGKNRDNFSNSLRELMASSDFKFVAKLFESEFIDDDPLFVQRKRATIGNQFKKSLDSLIERLEKRDPMFIRCIKPSETKQPMTFDSDVVCRQLRCFGLLETVRIRKFGYPVRYELDIFNDRYRILLRNYVPDETVTANEVARFICQSVLGMDGNYQLNNSKVFLKEKHSLILEQERDLMLTHRALTIQKTVRGWMQRRRFVKMSAASVLIQKHWRGYIQRKRYEQMINGFTRLQAILRTRQLVLHYQVLRNIITFFQARCRGAIIRSELRMKRLNGERRPAMMINPRETDRCSTPTSVSSSLLGSEDARLVEQIFGFLPSDNTSRCSSHASRDKVSKLIQSERGSSLTSVCDTPPPPDLFAREDLSEFQFEKFAATYFEQQTDAEYSRKKLRTPLLPHKSSTDRMVSVFESCGTK</sequence>
<evidence type="ECO:0000313" key="7">
    <source>
        <dbReference type="EMBL" id="MFH4979460.1"/>
    </source>
</evidence>
<dbReference type="InterPro" id="IPR036961">
    <property type="entry name" value="Kinesin_motor_dom_sf"/>
</dbReference>
<dbReference type="Gene3D" id="3.40.850.10">
    <property type="entry name" value="Kinesin motor domain"/>
    <property type="match status" value="1"/>
</dbReference>
<dbReference type="GO" id="GO:0005524">
    <property type="term" value="F:ATP binding"/>
    <property type="evidence" value="ECO:0007669"/>
    <property type="project" value="UniProtKB-KW"/>
</dbReference>
<gene>
    <name evidence="7" type="ORF">AB6A40_006169</name>
</gene>
<keyword evidence="5" id="KW-0009">Actin-binding</keyword>
<dbReference type="AlphaFoldDB" id="A0ABD6EHK0"/>
<feature type="region of interest" description="Actin-binding" evidence="5">
    <location>
        <begin position="315"/>
        <end position="337"/>
    </location>
</feature>
<evidence type="ECO:0000259" key="6">
    <source>
        <dbReference type="PROSITE" id="PS51456"/>
    </source>
</evidence>
<feature type="domain" description="Myosin motor" evidence="6">
    <location>
        <begin position="1"/>
        <end position="437"/>
    </location>
</feature>
<reference evidence="7 8" key="1">
    <citation type="submission" date="2024-08" db="EMBL/GenBank/DDBJ databases">
        <title>Gnathostoma spinigerum genome.</title>
        <authorList>
            <person name="Gonzalez-Bertolin B."/>
            <person name="Monzon S."/>
            <person name="Zaballos A."/>
            <person name="Jimenez P."/>
            <person name="Dekumyoy P."/>
            <person name="Varona S."/>
            <person name="Cuesta I."/>
            <person name="Sumanam S."/>
            <person name="Adisakwattana P."/>
            <person name="Gasser R.B."/>
            <person name="Hernandez-Gonzalez A."/>
            <person name="Young N.D."/>
            <person name="Perteguer M.J."/>
        </authorList>
    </citation>
    <scope>NUCLEOTIDE SEQUENCE [LARGE SCALE GENOMIC DNA]</scope>
    <source>
        <strain evidence="7">AL3</strain>
        <tissue evidence="7">Liver</tissue>
    </source>
</reference>
<evidence type="ECO:0000313" key="8">
    <source>
        <dbReference type="Proteomes" id="UP001608902"/>
    </source>
</evidence>
<accession>A0ABD6EHK0</accession>
<dbReference type="Pfam" id="PF00063">
    <property type="entry name" value="Myosin_head"/>
    <property type="match status" value="1"/>
</dbReference>
<dbReference type="PANTHER" id="PTHR46049:SF10">
    <property type="entry name" value="MYOSIN VIIA"/>
    <property type="match status" value="1"/>
</dbReference>
<keyword evidence="8" id="KW-1185">Reference proteome</keyword>